<dbReference type="PANTHER" id="PTHR43071:SF1">
    <property type="entry name" value="2-AMINO-4-HYDROXY-6-HYDROXYMETHYLDIHYDROPTERIDINE PYROPHOSPHOKINASE"/>
    <property type="match status" value="1"/>
</dbReference>
<dbReference type="Gene3D" id="3.30.70.560">
    <property type="entry name" value="7,8-Dihydro-6-hydroxymethylpterin-pyrophosphokinase HPPK"/>
    <property type="match status" value="1"/>
</dbReference>
<dbReference type="RefSeq" id="WP_066200849.1">
    <property type="nucleotide sequence ID" value="NZ_CBCSAS010000024.1"/>
</dbReference>
<dbReference type="UniPathway" id="UPA00077">
    <property type="reaction ID" value="UER00155"/>
</dbReference>
<comment type="catalytic activity">
    <reaction evidence="1">
        <text>6-hydroxymethyl-7,8-dihydropterin + ATP = (7,8-dihydropterin-6-yl)methyl diphosphate + AMP + H(+)</text>
        <dbReference type="Rhea" id="RHEA:11412"/>
        <dbReference type="ChEBI" id="CHEBI:15378"/>
        <dbReference type="ChEBI" id="CHEBI:30616"/>
        <dbReference type="ChEBI" id="CHEBI:44841"/>
        <dbReference type="ChEBI" id="CHEBI:72950"/>
        <dbReference type="ChEBI" id="CHEBI:456215"/>
        <dbReference type="EC" id="2.7.6.3"/>
    </reaction>
</comment>
<gene>
    <name evidence="10" type="ORF">SA87_12170</name>
</gene>
<organism evidence="10 11">
    <name type="scientific">Hydrogenibacillus schlegelii</name>
    <name type="common">Bacillus schlegelii</name>
    <dbReference type="NCBI Taxonomy" id="1484"/>
    <lineage>
        <taxon>Bacteria</taxon>
        <taxon>Bacillati</taxon>
        <taxon>Bacillota</taxon>
        <taxon>Bacilli</taxon>
        <taxon>Bacillales</taxon>
        <taxon>Bacillales Family X. Incertae Sedis</taxon>
        <taxon>Hydrogenibacillus</taxon>
    </lineage>
</organism>
<dbReference type="SUPFAM" id="SSF55083">
    <property type="entry name" value="6-hydroxymethyl-7,8-dihydropterin pyrophosphokinase, HPPK"/>
    <property type="match status" value="1"/>
</dbReference>
<dbReference type="PANTHER" id="PTHR43071">
    <property type="entry name" value="2-AMINO-4-HYDROXY-6-HYDROXYMETHYLDIHYDROPTERIDINE PYROPHOSPHOKINASE"/>
    <property type="match status" value="1"/>
</dbReference>
<dbReference type="STRING" id="1484.SA87_12170"/>
<dbReference type="EC" id="2.7.6.3" evidence="3"/>
<dbReference type="OrthoDB" id="9808041at2"/>
<dbReference type="GO" id="GO:0003848">
    <property type="term" value="F:2-amino-4-hydroxy-6-hydroxymethyldihydropteridine diphosphokinase activity"/>
    <property type="evidence" value="ECO:0007669"/>
    <property type="project" value="UniProtKB-EC"/>
</dbReference>
<comment type="caution">
    <text evidence="10">The sequence shown here is derived from an EMBL/GenBank/DDBJ whole genome shotgun (WGS) entry which is preliminary data.</text>
</comment>
<evidence type="ECO:0000256" key="7">
    <source>
        <dbReference type="ARBA" id="ARBA00022840"/>
    </source>
</evidence>
<dbReference type="Pfam" id="PF01288">
    <property type="entry name" value="HPPK"/>
    <property type="match status" value="1"/>
</dbReference>
<accession>A0A179IQ34</accession>
<evidence type="ECO:0000256" key="6">
    <source>
        <dbReference type="ARBA" id="ARBA00022777"/>
    </source>
</evidence>
<comment type="pathway">
    <text evidence="2">Cofactor biosynthesis; tetrahydrofolate biosynthesis; 2-amino-4-hydroxy-6-hydroxymethyl-7,8-dihydropteridine diphosphate from 7,8-dihydroneopterin triphosphate: step 4/4.</text>
</comment>
<dbReference type="AlphaFoldDB" id="A0A179IQ34"/>
<evidence type="ECO:0000256" key="8">
    <source>
        <dbReference type="ARBA" id="ARBA00022909"/>
    </source>
</evidence>
<keyword evidence="5" id="KW-0547">Nucleotide-binding</keyword>
<keyword evidence="8" id="KW-0289">Folate biosynthesis</keyword>
<proteinExistence type="predicted"/>
<evidence type="ECO:0000256" key="5">
    <source>
        <dbReference type="ARBA" id="ARBA00022741"/>
    </source>
</evidence>
<dbReference type="GO" id="GO:0046656">
    <property type="term" value="P:folic acid biosynthetic process"/>
    <property type="evidence" value="ECO:0007669"/>
    <property type="project" value="UniProtKB-KW"/>
</dbReference>
<evidence type="ECO:0000313" key="10">
    <source>
        <dbReference type="EMBL" id="OAR04363.1"/>
    </source>
</evidence>
<keyword evidence="4" id="KW-0808">Transferase</keyword>
<dbReference type="Proteomes" id="UP000243024">
    <property type="component" value="Unassembled WGS sequence"/>
</dbReference>
<dbReference type="InterPro" id="IPR035907">
    <property type="entry name" value="Hppk_sf"/>
</dbReference>
<evidence type="ECO:0000256" key="2">
    <source>
        <dbReference type="ARBA" id="ARBA00005051"/>
    </source>
</evidence>
<dbReference type="GO" id="GO:0016301">
    <property type="term" value="F:kinase activity"/>
    <property type="evidence" value="ECO:0007669"/>
    <property type="project" value="UniProtKB-KW"/>
</dbReference>
<dbReference type="InterPro" id="IPR000550">
    <property type="entry name" value="Hppk"/>
</dbReference>
<dbReference type="GO" id="GO:0005524">
    <property type="term" value="F:ATP binding"/>
    <property type="evidence" value="ECO:0007669"/>
    <property type="project" value="UniProtKB-KW"/>
</dbReference>
<keyword evidence="6" id="KW-0418">Kinase</keyword>
<keyword evidence="7" id="KW-0067">ATP-binding</keyword>
<evidence type="ECO:0000313" key="11">
    <source>
        <dbReference type="Proteomes" id="UP000243024"/>
    </source>
</evidence>
<sequence>MRPYPGPRTLDLVLLLSGDARIATARLKVPHPRMAERAFLLVPLAEVAPDLVIPGTGRSVRDWVRLGRAKKVRRWNPVL</sequence>
<keyword evidence="11" id="KW-1185">Reference proteome</keyword>
<dbReference type="EMBL" id="JXBB01000018">
    <property type="protein sequence ID" value="OAR04363.1"/>
    <property type="molecule type" value="Genomic_DNA"/>
</dbReference>
<reference evidence="10 11" key="1">
    <citation type="submission" date="2015-09" db="EMBL/GenBank/DDBJ databases">
        <title>Draft genome sequence of Hydrogenibacillus schlegelii DSM 2000.</title>
        <authorList>
            <person name="Hemp J."/>
        </authorList>
    </citation>
    <scope>NUCLEOTIDE SEQUENCE [LARGE SCALE GENOMIC DNA]</scope>
    <source>
        <strain evidence="10 11">MA 48</strain>
    </source>
</reference>
<protein>
    <recommendedName>
        <fullName evidence="3">2-amino-4-hydroxy-6-hydroxymethyldihydropteridine diphosphokinase</fullName>
        <ecNumber evidence="3">2.7.6.3</ecNumber>
    </recommendedName>
</protein>
<feature type="domain" description="7,8-dihydro-6-hydroxymethylpterin-pyrophosphokinase" evidence="9">
    <location>
        <begin position="6"/>
        <end position="49"/>
    </location>
</feature>
<evidence type="ECO:0000256" key="1">
    <source>
        <dbReference type="ARBA" id="ARBA00000198"/>
    </source>
</evidence>
<evidence type="ECO:0000256" key="4">
    <source>
        <dbReference type="ARBA" id="ARBA00022679"/>
    </source>
</evidence>
<evidence type="ECO:0000259" key="9">
    <source>
        <dbReference type="Pfam" id="PF01288"/>
    </source>
</evidence>
<dbReference type="GO" id="GO:0046654">
    <property type="term" value="P:tetrahydrofolate biosynthetic process"/>
    <property type="evidence" value="ECO:0007669"/>
    <property type="project" value="UniProtKB-UniPathway"/>
</dbReference>
<evidence type="ECO:0000256" key="3">
    <source>
        <dbReference type="ARBA" id="ARBA00013253"/>
    </source>
</evidence>
<name>A0A179IQ34_HYDSH</name>